<evidence type="ECO:0000256" key="2">
    <source>
        <dbReference type="ARBA" id="ARBA00022794"/>
    </source>
</evidence>
<comment type="similarity">
    <text evidence="6">Belongs to the IFT81 family.</text>
</comment>
<evidence type="ECO:0000256" key="7">
    <source>
        <dbReference type="SAM" id="Coils"/>
    </source>
</evidence>
<evidence type="ECO:0000259" key="8">
    <source>
        <dbReference type="Pfam" id="PF18383"/>
    </source>
</evidence>
<dbReference type="Pfam" id="PF18383">
    <property type="entry name" value="IFT81_CH"/>
    <property type="match status" value="1"/>
</dbReference>
<evidence type="ECO:0000256" key="6">
    <source>
        <dbReference type="ARBA" id="ARBA00043983"/>
    </source>
</evidence>
<keyword evidence="5" id="KW-0966">Cell projection</keyword>
<dbReference type="EMBL" id="UXUI01007595">
    <property type="protein sequence ID" value="VDD88295.1"/>
    <property type="molecule type" value="Genomic_DNA"/>
</dbReference>
<dbReference type="Gene3D" id="1.10.418.70">
    <property type="entry name" value="Intraflagellar transport protein 81, N-terminal domain"/>
    <property type="match status" value="1"/>
</dbReference>
<evidence type="ECO:0000256" key="3">
    <source>
        <dbReference type="ARBA" id="ARBA00023054"/>
    </source>
</evidence>
<organism evidence="11">
    <name type="scientific">Enterobius vermicularis</name>
    <name type="common">Human pinworm</name>
    <dbReference type="NCBI Taxonomy" id="51028"/>
    <lineage>
        <taxon>Eukaryota</taxon>
        <taxon>Metazoa</taxon>
        <taxon>Ecdysozoa</taxon>
        <taxon>Nematoda</taxon>
        <taxon>Chromadorea</taxon>
        <taxon>Rhabditida</taxon>
        <taxon>Spirurina</taxon>
        <taxon>Oxyuridomorpha</taxon>
        <taxon>Oxyuroidea</taxon>
        <taxon>Oxyuridae</taxon>
        <taxon>Enterobius</taxon>
    </lineage>
</organism>
<keyword evidence="3 7" id="KW-0175">Coiled coil</keyword>
<dbReference type="WBParaSite" id="EVEC_0000373001-mRNA-1">
    <property type="protein sequence ID" value="EVEC_0000373001-mRNA-1"/>
    <property type="gene ID" value="EVEC_0000373001"/>
</dbReference>
<gene>
    <name evidence="9" type="ORF">EVEC_LOCUS3438</name>
</gene>
<evidence type="ECO:0000256" key="1">
    <source>
        <dbReference type="ARBA" id="ARBA00004138"/>
    </source>
</evidence>
<reference evidence="11" key="1">
    <citation type="submission" date="2017-02" db="UniProtKB">
        <authorList>
            <consortium name="WormBaseParasite"/>
        </authorList>
    </citation>
    <scope>IDENTIFICATION</scope>
</reference>
<feature type="coiled-coil region" evidence="7">
    <location>
        <begin position="126"/>
        <end position="153"/>
    </location>
</feature>
<evidence type="ECO:0000256" key="4">
    <source>
        <dbReference type="ARBA" id="ARBA00023069"/>
    </source>
</evidence>
<dbReference type="STRING" id="51028.A0A0N4V1A7"/>
<keyword evidence="4" id="KW-0969">Cilium</keyword>
<accession>A0A0N4V1A7</accession>
<evidence type="ECO:0000313" key="9">
    <source>
        <dbReference type="EMBL" id="VDD88295.1"/>
    </source>
</evidence>
<evidence type="ECO:0000313" key="10">
    <source>
        <dbReference type="Proteomes" id="UP000274131"/>
    </source>
</evidence>
<evidence type="ECO:0000313" key="11">
    <source>
        <dbReference type="WBParaSite" id="EVEC_0000373001-mRNA-1"/>
    </source>
</evidence>
<keyword evidence="10" id="KW-1185">Reference proteome</keyword>
<keyword evidence="2" id="KW-0970">Cilium biogenesis/degradation</keyword>
<dbReference type="GO" id="GO:0060271">
    <property type="term" value="P:cilium assembly"/>
    <property type="evidence" value="ECO:0007669"/>
    <property type="project" value="InterPro"/>
</dbReference>
<name>A0A0N4V1A7_ENTVE</name>
<comment type="subcellular location">
    <subcellularLocation>
        <location evidence="1">Cell projection</location>
        <location evidence="1">Cilium</location>
    </subcellularLocation>
</comment>
<dbReference type="PANTHER" id="PTHR15614:SF2">
    <property type="entry name" value="INTRAFLAGELLAR TRANSPORT PROTEIN 81 HOMOLOG"/>
    <property type="match status" value="1"/>
</dbReference>
<dbReference type="InterPro" id="IPR029600">
    <property type="entry name" value="IFT81"/>
</dbReference>
<evidence type="ECO:0000256" key="5">
    <source>
        <dbReference type="ARBA" id="ARBA00023273"/>
    </source>
</evidence>
<dbReference type="InterPro" id="IPR041146">
    <property type="entry name" value="IFT81_CH"/>
</dbReference>
<dbReference type="AlphaFoldDB" id="A0A0N4V1A7"/>
<dbReference type="PANTHER" id="PTHR15614">
    <property type="entry name" value="INTRAFLAGELLAR TRANSPORT PROTEIN 81 HOMOLOG"/>
    <property type="match status" value="1"/>
</dbReference>
<dbReference type="GO" id="GO:0015631">
    <property type="term" value="F:tubulin binding"/>
    <property type="evidence" value="ECO:0007669"/>
    <property type="project" value="InterPro"/>
</dbReference>
<feature type="coiled-coil region" evidence="7">
    <location>
        <begin position="268"/>
        <end position="295"/>
    </location>
</feature>
<reference evidence="9 10" key="2">
    <citation type="submission" date="2018-10" db="EMBL/GenBank/DDBJ databases">
        <authorList>
            <consortium name="Pathogen Informatics"/>
        </authorList>
    </citation>
    <scope>NUCLEOTIDE SEQUENCE [LARGE SCALE GENOMIC DNA]</scope>
</reference>
<dbReference type="OrthoDB" id="276029at2759"/>
<feature type="domain" description="IFT81 calponin homology" evidence="8">
    <location>
        <begin position="10"/>
        <end position="51"/>
    </location>
</feature>
<proteinExistence type="inferred from homology"/>
<protein>
    <submittedName>
        <fullName evidence="11">IFT81_CH domain-containing protein</fullName>
    </submittedName>
</protein>
<dbReference type="GO" id="GO:0036064">
    <property type="term" value="C:ciliary basal body"/>
    <property type="evidence" value="ECO:0007669"/>
    <property type="project" value="TreeGrafter"/>
</dbReference>
<dbReference type="Proteomes" id="UP000274131">
    <property type="component" value="Unassembled WGS sequence"/>
</dbReference>
<sequence>CTLRSCYLRQEWRKGIVEGEKVAIYPILEWIFNNCEKLKERAYLAKYLVKTDIPGEFQDVETAELTNQINALMEDFKATLYSTISGETNQNFISENLQNGTSNGDFNNNINIHSRAAETRKDTMLVDDIRTDLKTMEQEKEYLLKKVEKAEEKLRNVPNLQKILDLATSIRLENRRRDILTLQIQEQTNVTNHCTMKLQRLHTVLDELKGAGAENADPNVVLKQLEEELQTSRYIIEEKLPKEIEAKRAIVIELSKIADIPALSENDIANIQRKIQAVNEEMLTLMNEKDAEDKNTNELSVYRHQEIAIKRKKAGLVEKLQKNR</sequence>
<dbReference type="GO" id="GO:0030992">
    <property type="term" value="C:intraciliary transport particle B"/>
    <property type="evidence" value="ECO:0007669"/>
    <property type="project" value="InterPro"/>
</dbReference>
<dbReference type="GO" id="GO:0042073">
    <property type="term" value="P:intraciliary transport"/>
    <property type="evidence" value="ECO:0007669"/>
    <property type="project" value="InterPro"/>
</dbReference>
<dbReference type="InterPro" id="IPR043016">
    <property type="entry name" value="IFT81_N_sf"/>
</dbReference>